<sequence>MQALRFCVKRNNARNKAVFSAFAEHDGLLQKEVLVSLKTWDWKFIASTMIAIAALVVPQIDLSSRSLTVRLSASSPLQPTLNIQNLQISLNGQKVESPYVSTIELVNTGSKPITSADFDGALQIQMANDAKLISAEITSTTPKNIPAQVATSGNIAAISPYLSNPKDSVTIAAITSGPRPAFEVRARIVGINEVDFEDTTVRSTAYWKSAVDLVTSYGLLFLYFIFGPLAYRNKQLVIPRGLALFAAVLCAVASVKMINAHVTKDVFDGLPYPGVWAFLVALGSTLIMGVLAGKYLRRLAKANRENR</sequence>
<evidence type="ECO:0000313" key="3">
    <source>
        <dbReference type="Proteomes" id="UP000291107"/>
    </source>
</evidence>
<dbReference type="AlphaFoldDB" id="A0A4Q4L7N7"/>
<accession>A0A4Q4L7N7</accession>
<feature type="transmembrane region" description="Helical" evidence="1">
    <location>
        <begin position="237"/>
        <end position="255"/>
    </location>
</feature>
<dbReference type="EMBL" id="SEUB01000003">
    <property type="protein sequence ID" value="RYM42782.1"/>
    <property type="molecule type" value="Genomic_DNA"/>
</dbReference>
<dbReference type="RefSeq" id="WP_129998318.1">
    <property type="nucleotide sequence ID" value="NZ_SEUB01000003.1"/>
</dbReference>
<protein>
    <submittedName>
        <fullName evidence="2">Uncharacterized protein</fullName>
    </submittedName>
</protein>
<evidence type="ECO:0000256" key="1">
    <source>
        <dbReference type="SAM" id="Phobius"/>
    </source>
</evidence>
<gene>
    <name evidence="2" type="ORF">EVS84_10095</name>
</gene>
<keyword evidence="1" id="KW-1133">Transmembrane helix</keyword>
<feature type="transmembrane region" description="Helical" evidence="1">
    <location>
        <begin position="275"/>
        <end position="296"/>
    </location>
</feature>
<name>A0A4Q4L7N7_9PSED</name>
<reference evidence="2 3" key="1">
    <citation type="submission" date="2019-02" db="EMBL/GenBank/DDBJ databases">
        <title>Genome of Pseudomonas korensis isolated from heavy metal contaminated environment.</title>
        <authorList>
            <person name="Ayangbenro A.S."/>
            <person name="Babalola O."/>
        </authorList>
    </citation>
    <scope>NUCLEOTIDE SEQUENCE [LARGE SCALE GENOMIC DNA]</scope>
    <source>
        <strain evidence="2 3">AB36</strain>
    </source>
</reference>
<evidence type="ECO:0000313" key="2">
    <source>
        <dbReference type="EMBL" id="RYM42782.1"/>
    </source>
</evidence>
<proteinExistence type="predicted"/>
<organism evidence="2 3">
    <name type="scientific">Pseudomonas koreensis</name>
    <dbReference type="NCBI Taxonomy" id="198620"/>
    <lineage>
        <taxon>Bacteria</taxon>
        <taxon>Pseudomonadati</taxon>
        <taxon>Pseudomonadota</taxon>
        <taxon>Gammaproteobacteria</taxon>
        <taxon>Pseudomonadales</taxon>
        <taxon>Pseudomonadaceae</taxon>
        <taxon>Pseudomonas</taxon>
    </lineage>
</organism>
<comment type="caution">
    <text evidence="2">The sequence shown here is derived from an EMBL/GenBank/DDBJ whole genome shotgun (WGS) entry which is preliminary data.</text>
</comment>
<dbReference type="Proteomes" id="UP000291107">
    <property type="component" value="Unassembled WGS sequence"/>
</dbReference>
<keyword evidence="1" id="KW-0812">Transmembrane</keyword>
<keyword evidence="1" id="KW-0472">Membrane</keyword>
<feature type="transmembrane region" description="Helical" evidence="1">
    <location>
        <begin position="205"/>
        <end position="225"/>
    </location>
</feature>